<gene>
    <name evidence="2" type="ORF">UFOPK1722_00913</name>
</gene>
<dbReference type="CDD" id="cd05154">
    <property type="entry name" value="ACAD10_11_N-like"/>
    <property type="match status" value="1"/>
</dbReference>
<dbReference type="AlphaFoldDB" id="A0A6J6EXA1"/>
<dbReference type="Gene3D" id="3.90.1200.10">
    <property type="match status" value="1"/>
</dbReference>
<reference evidence="2" key="1">
    <citation type="submission" date="2020-05" db="EMBL/GenBank/DDBJ databases">
        <authorList>
            <person name="Chiriac C."/>
            <person name="Salcher M."/>
            <person name="Ghai R."/>
            <person name="Kavagutti S V."/>
        </authorList>
    </citation>
    <scope>NUCLEOTIDE SEQUENCE</scope>
</reference>
<dbReference type="InterPro" id="IPR041726">
    <property type="entry name" value="ACAD10_11_N"/>
</dbReference>
<dbReference type="PANTHER" id="PTHR21310:SF57">
    <property type="entry name" value="BLR2944 PROTEIN"/>
    <property type="match status" value="1"/>
</dbReference>
<accession>A0A6J6EXA1</accession>
<dbReference type="Pfam" id="PF01636">
    <property type="entry name" value="APH"/>
    <property type="match status" value="1"/>
</dbReference>
<dbReference type="SUPFAM" id="SSF56112">
    <property type="entry name" value="Protein kinase-like (PK-like)"/>
    <property type="match status" value="1"/>
</dbReference>
<name>A0A6J6EXA1_9ZZZZ</name>
<dbReference type="EMBL" id="CAEZTS010000069">
    <property type="protein sequence ID" value="CAB4579363.1"/>
    <property type="molecule type" value="Genomic_DNA"/>
</dbReference>
<dbReference type="Gene3D" id="3.30.200.20">
    <property type="entry name" value="Phosphorylase Kinase, domain 1"/>
    <property type="match status" value="1"/>
</dbReference>
<protein>
    <submittedName>
        <fullName evidence="2">Unannotated protein</fullName>
    </submittedName>
</protein>
<dbReference type="InterPro" id="IPR051678">
    <property type="entry name" value="AGP_Transferase"/>
</dbReference>
<dbReference type="PANTHER" id="PTHR21310">
    <property type="entry name" value="AMINOGLYCOSIDE PHOSPHOTRANSFERASE-RELATED-RELATED"/>
    <property type="match status" value="1"/>
</dbReference>
<organism evidence="2">
    <name type="scientific">freshwater metagenome</name>
    <dbReference type="NCBI Taxonomy" id="449393"/>
    <lineage>
        <taxon>unclassified sequences</taxon>
        <taxon>metagenomes</taxon>
        <taxon>ecological metagenomes</taxon>
    </lineage>
</organism>
<feature type="domain" description="Aminoglycoside phosphotransferase" evidence="1">
    <location>
        <begin position="27"/>
        <end position="261"/>
    </location>
</feature>
<dbReference type="InterPro" id="IPR011009">
    <property type="entry name" value="Kinase-like_dom_sf"/>
</dbReference>
<dbReference type="InterPro" id="IPR002575">
    <property type="entry name" value="Aminoglycoside_PTrfase"/>
</dbReference>
<evidence type="ECO:0000259" key="1">
    <source>
        <dbReference type="Pfam" id="PF01636"/>
    </source>
</evidence>
<evidence type="ECO:0000313" key="2">
    <source>
        <dbReference type="EMBL" id="CAB4579363.1"/>
    </source>
</evidence>
<sequence length="326" mass="35413">MSSSPDPRGELADAISRALDGRAIGALTRLSGGASRETWRFEADGEPLILQRQRAGDTRDMEVEASVLRAAAAAGVPVPHLLASGRFENGARYMIQSWVDGETIARKILRDDDFASARDSLVGQFATALAAVHSIPVDDVPGLPTTDQVAQYRQSLDDLNAQLQQSHPAFELAFRWLEANRPASARRTVVHGDFRLGNVMVGPEGLRAVLDWELAHIGDPMEDLGWLCVRAWRFGSDLPVAGVGNYDALLAAYESATGSPADPEALLWWEVLGTVKWGIMCMLQASAHLLGFSRSHELAAIGRRVCENEYDILLALEGRWSSLGVS</sequence>
<proteinExistence type="predicted"/>